<name>A0A2P7YLJ9_9ASCO</name>
<dbReference type="STRING" id="418784.A0A2P7YLJ9"/>
<dbReference type="EMBL" id="PYFQ01000010">
    <property type="protein sequence ID" value="PSK36843.1"/>
    <property type="molecule type" value="Genomic_DNA"/>
</dbReference>
<keyword evidence="4" id="KW-1185">Reference proteome</keyword>
<dbReference type="GO" id="GO:0007117">
    <property type="term" value="P:budding cell bud growth"/>
    <property type="evidence" value="ECO:0007669"/>
    <property type="project" value="EnsemblFungi"/>
</dbReference>
<dbReference type="GO" id="GO:0030687">
    <property type="term" value="C:preribosome, large subunit precursor"/>
    <property type="evidence" value="ECO:0007669"/>
    <property type="project" value="EnsemblFungi"/>
</dbReference>
<comment type="caution">
    <text evidence="3">The sequence shown here is derived from an EMBL/GenBank/DDBJ whole genome shotgun (WGS) entry which is preliminary data.</text>
</comment>
<feature type="domain" description="ZN622/Rei1/Reh1 zinc finger C2H2-type" evidence="2">
    <location>
        <begin position="113"/>
        <end position="214"/>
    </location>
</feature>
<dbReference type="RefSeq" id="XP_024712716.1">
    <property type="nucleotide sequence ID" value="XM_024859042.1"/>
</dbReference>
<dbReference type="Pfam" id="PF12756">
    <property type="entry name" value="zf-C2H2_2"/>
    <property type="match status" value="1"/>
</dbReference>
<dbReference type="GO" id="GO:0005737">
    <property type="term" value="C:cytoplasm"/>
    <property type="evidence" value="ECO:0007669"/>
    <property type="project" value="EnsemblFungi"/>
</dbReference>
<feature type="compositionally biased region" description="Acidic residues" evidence="1">
    <location>
        <begin position="223"/>
        <end position="250"/>
    </location>
</feature>
<accession>A0A2P7YLJ9</accession>
<evidence type="ECO:0000259" key="2">
    <source>
        <dbReference type="Pfam" id="PF12756"/>
    </source>
</evidence>
<feature type="region of interest" description="Disordered" evidence="1">
    <location>
        <begin position="218"/>
        <end position="251"/>
    </location>
</feature>
<dbReference type="VEuPathDB" id="FungiDB:C7M61_003707"/>
<reference evidence="3 4" key="1">
    <citation type="submission" date="2018-03" db="EMBL/GenBank/DDBJ databases">
        <title>Candida pseudohaemulonii genome assembly and annotation.</title>
        <authorList>
            <person name="Munoz J.F."/>
            <person name="Gade L.G."/>
            <person name="Chow N.A."/>
            <person name="Litvintseva A.P."/>
            <person name="Loparev V.N."/>
            <person name="Cuomo C.A."/>
        </authorList>
    </citation>
    <scope>NUCLEOTIDE SEQUENCE [LARGE SCALE GENOMIC DNA]</scope>
    <source>
        <strain evidence="3 4">B12108</strain>
    </source>
</reference>
<dbReference type="GO" id="GO:0006913">
    <property type="term" value="P:nucleocytoplasmic transport"/>
    <property type="evidence" value="ECO:0007669"/>
    <property type="project" value="EnsemblFungi"/>
</dbReference>
<evidence type="ECO:0000313" key="3">
    <source>
        <dbReference type="EMBL" id="PSK36843.1"/>
    </source>
</evidence>
<dbReference type="InterPro" id="IPR036236">
    <property type="entry name" value="Znf_C2H2_sf"/>
</dbReference>
<gene>
    <name evidence="3" type="ORF">C7M61_003707</name>
</gene>
<feature type="region of interest" description="Disordered" evidence="1">
    <location>
        <begin position="17"/>
        <end position="59"/>
    </location>
</feature>
<sequence length="352" mass="40806">MKTDWHRYNLKRRVTQLPPVDEDTFKGKVVATEARDASSTQDNKNEDKSRRKHERAAKKELLRQQREALLRGIPGEIETEKNKSIESSCEDAELNDIMEAKINQRVEIKPTTCLFCSDKKQAHFDSVEENISHMTKVHGLFLPEKKYLVDVEGLIVYLGEKLGLGNVCLSCSYQGKSLAAVREHMHGKRHIRIPYETDEEKLEISDFYDFTSSYKNDASEFQTENDEEDWEDVSETELDDKGSDDEDSENDLTAAGEDYIINLGDELILPNGLSLGHRRLRKLRKHKQELILSEGQGTVVAAECRQLNFQNLQVTKEQQQVWKSEKKMYDLKDRRLSKYVNNQPHFRDQLLQ</sequence>
<protein>
    <recommendedName>
        <fullName evidence="2">ZN622/Rei1/Reh1 zinc finger C2H2-type domain-containing protein</fullName>
    </recommendedName>
</protein>
<dbReference type="PANTHER" id="PTHR13182:SF21">
    <property type="entry name" value="CYTOPLASMIC 60S SUBUNIT BIOGENESIS FACTOR REI1"/>
    <property type="match status" value="1"/>
</dbReference>
<evidence type="ECO:0000256" key="1">
    <source>
        <dbReference type="SAM" id="MobiDB-lite"/>
    </source>
</evidence>
<dbReference type="InterPro" id="IPR041661">
    <property type="entry name" value="ZN622/Rei1/Reh1_Znf-C2H2"/>
</dbReference>
<dbReference type="AlphaFoldDB" id="A0A2P7YLJ9"/>
<dbReference type="PANTHER" id="PTHR13182">
    <property type="entry name" value="ZINC FINGER PROTEIN 622"/>
    <property type="match status" value="1"/>
</dbReference>
<proteinExistence type="predicted"/>
<dbReference type="OrthoDB" id="19329at2759"/>
<dbReference type="GO" id="GO:0000278">
    <property type="term" value="P:mitotic cell cycle"/>
    <property type="evidence" value="ECO:0007669"/>
    <property type="project" value="EnsemblFungi"/>
</dbReference>
<evidence type="ECO:0000313" key="4">
    <source>
        <dbReference type="Proteomes" id="UP000241107"/>
    </source>
</evidence>
<dbReference type="GO" id="GO:0042273">
    <property type="term" value="P:ribosomal large subunit biogenesis"/>
    <property type="evidence" value="ECO:0007669"/>
    <property type="project" value="EnsemblFungi"/>
</dbReference>
<dbReference type="Proteomes" id="UP000241107">
    <property type="component" value="Unassembled WGS sequence"/>
</dbReference>
<dbReference type="InterPro" id="IPR040025">
    <property type="entry name" value="Znf622/Rei1/Reh1"/>
</dbReference>
<organism evidence="3 4">
    <name type="scientific">Candidozyma pseudohaemuli</name>
    <dbReference type="NCBI Taxonomy" id="418784"/>
    <lineage>
        <taxon>Eukaryota</taxon>
        <taxon>Fungi</taxon>
        <taxon>Dikarya</taxon>
        <taxon>Ascomycota</taxon>
        <taxon>Saccharomycotina</taxon>
        <taxon>Pichiomycetes</taxon>
        <taxon>Metschnikowiaceae</taxon>
        <taxon>Candidozyma</taxon>
    </lineage>
</organism>
<dbReference type="SUPFAM" id="SSF57667">
    <property type="entry name" value="beta-beta-alpha zinc fingers"/>
    <property type="match status" value="1"/>
</dbReference>
<dbReference type="GeneID" id="36567095"/>